<comment type="catalytic activity">
    <reaction evidence="6">
        <text>Hydrolysis of proteins with broad specificity for peptide bonds, and a preference for a large uncharged residue in P1. Hydrolyzes peptide amides.</text>
        <dbReference type="EC" id="3.4.21.62"/>
    </reaction>
</comment>
<dbReference type="InterPro" id="IPR022398">
    <property type="entry name" value="Peptidase_S8_His-AS"/>
</dbReference>
<feature type="domain" description="Peptidase S8/S53" evidence="11">
    <location>
        <begin position="284"/>
        <end position="554"/>
    </location>
</feature>
<evidence type="ECO:0000313" key="14">
    <source>
        <dbReference type="Proteomes" id="UP000221165"/>
    </source>
</evidence>
<keyword evidence="4 9" id="KW-0720">Serine protease</keyword>
<evidence type="ECO:0000256" key="8">
    <source>
        <dbReference type="PIRSR" id="PIRSR615500-1"/>
    </source>
</evidence>
<dbReference type="PANTHER" id="PTHR43399:SF4">
    <property type="entry name" value="CELL WALL-ASSOCIATED PROTEASE"/>
    <property type="match status" value="1"/>
</dbReference>
<dbReference type="PROSITE" id="PS00137">
    <property type="entry name" value="SUBTILASE_HIS"/>
    <property type="match status" value="1"/>
</dbReference>
<name>A0A2C6L7B3_9APIC</name>
<proteinExistence type="inferred from homology"/>
<dbReference type="InterPro" id="IPR000209">
    <property type="entry name" value="Peptidase_S8/S53_dom"/>
</dbReference>
<dbReference type="SUPFAM" id="SSF52743">
    <property type="entry name" value="Subtilisin-like"/>
    <property type="match status" value="1"/>
</dbReference>
<feature type="active site" description="Charge relay system" evidence="8 9">
    <location>
        <position position="521"/>
    </location>
</feature>
<dbReference type="EC" id="3.4.21.62" evidence="7"/>
<feature type="region of interest" description="Disordered" evidence="10">
    <location>
        <begin position="1"/>
        <end position="20"/>
    </location>
</feature>
<evidence type="ECO:0000256" key="4">
    <source>
        <dbReference type="ARBA" id="ARBA00022825"/>
    </source>
</evidence>
<dbReference type="Pfam" id="PF00082">
    <property type="entry name" value="Peptidase_S8"/>
    <property type="match status" value="1"/>
</dbReference>
<dbReference type="InterPro" id="IPR036852">
    <property type="entry name" value="Peptidase_S8/S53_dom_sf"/>
</dbReference>
<keyword evidence="3 9" id="KW-0378">Hydrolase</keyword>
<dbReference type="GO" id="GO:0004252">
    <property type="term" value="F:serine-type endopeptidase activity"/>
    <property type="evidence" value="ECO:0007669"/>
    <property type="project" value="UniProtKB-UniRule"/>
</dbReference>
<dbReference type="InterPro" id="IPR015500">
    <property type="entry name" value="Peptidase_S8_subtilisin-rel"/>
</dbReference>
<dbReference type="VEuPathDB" id="ToxoDB:CSUI_002980"/>
<dbReference type="InterPro" id="IPR051048">
    <property type="entry name" value="Peptidase_S8/S53_subtilisin"/>
</dbReference>
<protein>
    <recommendedName>
        <fullName evidence="7">subtilisin</fullName>
        <ecNumber evidence="7">3.4.21.62</ecNumber>
    </recommendedName>
</protein>
<dbReference type="CDD" id="cd07473">
    <property type="entry name" value="Peptidases_S8_Subtilisin_like"/>
    <property type="match status" value="1"/>
</dbReference>
<comment type="caution">
    <text evidence="13">The sequence shown here is derived from an EMBL/GenBank/DDBJ whole genome shotgun (WGS) entry which is preliminary data.</text>
</comment>
<dbReference type="OrthoDB" id="531541at2759"/>
<evidence type="ECO:0000256" key="2">
    <source>
        <dbReference type="ARBA" id="ARBA00022670"/>
    </source>
</evidence>
<comment type="similarity">
    <text evidence="1 9">Belongs to the peptidase S8 family.</text>
</comment>
<dbReference type="PROSITE" id="PS51892">
    <property type="entry name" value="SUBTILASE"/>
    <property type="match status" value="1"/>
</dbReference>
<reference evidence="13 14" key="1">
    <citation type="journal article" date="2017" name="Int. J. Parasitol.">
        <title>The genome of the protozoan parasite Cystoisospora suis and a reverse vaccinology approach to identify vaccine candidates.</title>
        <authorList>
            <person name="Palmieri N."/>
            <person name="Shrestha A."/>
            <person name="Ruttkowski B."/>
            <person name="Beck T."/>
            <person name="Vogl C."/>
            <person name="Tomley F."/>
            <person name="Blake D.P."/>
            <person name="Joachim A."/>
        </authorList>
    </citation>
    <scope>NUCLEOTIDE SEQUENCE [LARGE SCALE GENOMIC DNA]</scope>
    <source>
        <strain evidence="13 14">Wien I</strain>
    </source>
</reference>
<dbReference type="Gene3D" id="3.30.70.2380">
    <property type="match status" value="1"/>
</dbReference>
<evidence type="ECO:0000256" key="3">
    <source>
        <dbReference type="ARBA" id="ARBA00022801"/>
    </source>
</evidence>
<accession>A0A2C6L7B3</accession>
<evidence type="ECO:0000256" key="5">
    <source>
        <dbReference type="ARBA" id="ARBA00023145"/>
    </source>
</evidence>
<evidence type="ECO:0000256" key="10">
    <source>
        <dbReference type="SAM" id="MobiDB-lite"/>
    </source>
</evidence>
<dbReference type="Pfam" id="PF21496">
    <property type="entry name" value="MIC5"/>
    <property type="match status" value="1"/>
</dbReference>
<evidence type="ECO:0000256" key="7">
    <source>
        <dbReference type="ARBA" id="ARBA00023619"/>
    </source>
</evidence>
<dbReference type="GO" id="GO:0006508">
    <property type="term" value="P:proteolysis"/>
    <property type="evidence" value="ECO:0007669"/>
    <property type="project" value="UniProtKB-KW"/>
</dbReference>
<feature type="active site" description="Charge relay system" evidence="8 9">
    <location>
        <position position="347"/>
    </location>
</feature>
<dbReference type="PRINTS" id="PR00723">
    <property type="entry name" value="SUBTILISIN"/>
</dbReference>
<keyword evidence="2 9" id="KW-0645">Protease</keyword>
<keyword evidence="5" id="KW-0865">Zymogen</keyword>
<evidence type="ECO:0000256" key="9">
    <source>
        <dbReference type="PROSITE-ProRule" id="PRU01240"/>
    </source>
</evidence>
<feature type="active site" description="Charge relay system" evidence="8 9">
    <location>
        <position position="291"/>
    </location>
</feature>
<evidence type="ECO:0000256" key="6">
    <source>
        <dbReference type="ARBA" id="ARBA00023529"/>
    </source>
</evidence>
<keyword evidence="14" id="KW-1185">Reference proteome</keyword>
<dbReference type="GeneID" id="94426389"/>
<sequence>MRVGADRQQSDASPGSNAEDRHSIKCTVDSVCLLFFLAARPHMARLPCRLLFVAAVALQFPGGEALHLRRDLGDLQSGKLQTEPAVSDTDQIIAGVRQAAKEFTEQVEVVKQARQAGRGHDEYADDNIAPSLKETPAVSIASEQPTAELVPQIPDQELPLRLLIVDRESDDDSPIPSFVETAEESDVADHVGKELGGSLRTLNETGVVVIDLPSNTTDAELRNLIDDAKRRGGLVEPDHVVKAFDTSRKLSDDPLLPRLWGFDELNVKRAWDLMTTADVSEDNRPVVCVADSGVDYLHPDLKSNIYVNEKELNGTPGVDDDGNGQVDDIFGANMISRSNDPQDDQSHGTHVAGTIGAHGNNGMGVTGVAWRPKIVPCKFIGADGTGSVSAAIRCIDYCVRRGAKVLNHSWGGPAGSVALLRALNRTADSGVVHVAAAGNERTNIDIQEVYPAAYSRTLDNVISVANAKRVGPSGPHSLGLARSSNYGKENVQVACPGTDIESTVPAVYSPAGRYASKSGTSMAAPALSGIIALMLAANPELQPHEIKELVHRSVKEVPALVGKVAWAGIPDARVCVEEALAARGVENTPRPAERASGGSFSLCVSTSVLLLSLSSLLLPM</sequence>
<dbReference type="InterPro" id="IPR034204">
    <property type="entry name" value="PfSUB1-like_cat_dom"/>
</dbReference>
<dbReference type="PANTHER" id="PTHR43399">
    <property type="entry name" value="SUBTILISIN-RELATED"/>
    <property type="match status" value="1"/>
</dbReference>
<dbReference type="EMBL" id="MIGC01001255">
    <property type="protein sequence ID" value="PHJ23166.1"/>
    <property type="molecule type" value="Genomic_DNA"/>
</dbReference>
<evidence type="ECO:0000256" key="1">
    <source>
        <dbReference type="ARBA" id="ARBA00011073"/>
    </source>
</evidence>
<dbReference type="Proteomes" id="UP000221165">
    <property type="component" value="Unassembled WGS sequence"/>
</dbReference>
<dbReference type="AlphaFoldDB" id="A0A2C6L7B3"/>
<organism evidence="13 14">
    <name type="scientific">Cystoisospora suis</name>
    <dbReference type="NCBI Taxonomy" id="483139"/>
    <lineage>
        <taxon>Eukaryota</taxon>
        <taxon>Sar</taxon>
        <taxon>Alveolata</taxon>
        <taxon>Apicomplexa</taxon>
        <taxon>Conoidasida</taxon>
        <taxon>Coccidia</taxon>
        <taxon>Eucoccidiorida</taxon>
        <taxon>Eimeriorina</taxon>
        <taxon>Sarcocystidae</taxon>
        <taxon>Cystoisospora</taxon>
    </lineage>
</organism>
<dbReference type="RefSeq" id="XP_067924843.1">
    <property type="nucleotide sequence ID" value="XM_068063178.1"/>
</dbReference>
<evidence type="ECO:0000259" key="12">
    <source>
        <dbReference type="Pfam" id="PF21496"/>
    </source>
</evidence>
<evidence type="ECO:0000313" key="13">
    <source>
        <dbReference type="EMBL" id="PHJ23166.1"/>
    </source>
</evidence>
<feature type="domain" description="Microneme protein MIC5-like" evidence="12">
    <location>
        <begin position="177"/>
        <end position="236"/>
    </location>
</feature>
<gene>
    <name evidence="13" type="ORF">CSUI_002980</name>
</gene>
<evidence type="ECO:0000259" key="11">
    <source>
        <dbReference type="Pfam" id="PF00082"/>
    </source>
</evidence>
<dbReference type="Gene3D" id="3.40.50.200">
    <property type="entry name" value="Peptidase S8/S53 domain"/>
    <property type="match status" value="1"/>
</dbReference>
<dbReference type="InterPro" id="IPR049098">
    <property type="entry name" value="MIC5-like"/>
</dbReference>